<dbReference type="Pfam" id="PF01370">
    <property type="entry name" value="Epimerase"/>
    <property type="match status" value="1"/>
</dbReference>
<dbReference type="RefSeq" id="WP_167177117.1">
    <property type="nucleotide sequence ID" value="NZ_JAAOYM010000002.1"/>
</dbReference>
<dbReference type="PANTHER" id="PTHR43245:SF52">
    <property type="entry name" value="NAD-DEPENDENT EPIMERASE_DEHYDRATASE"/>
    <property type="match status" value="1"/>
</dbReference>
<dbReference type="InterPro" id="IPR001509">
    <property type="entry name" value="Epimerase_deHydtase"/>
</dbReference>
<keyword evidence="3" id="KW-1185">Reference proteome</keyword>
<name>A0A7X5ZTW4_9PSEU</name>
<organism evidence="2 3">
    <name type="scientific">Saccharomonospora amisosensis</name>
    <dbReference type="NCBI Taxonomy" id="1128677"/>
    <lineage>
        <taxon>Bacteria</taxon>
        <taxon>Bacillati</taxon>
        <taxon>Actinomycetota</taxon>
        <taxon>Actinomycetes</taxon>
        <taxon>Pseudonocardiales</taxon>
        <taxon>Pseudonocardiaceae</taxon>
        <taxon>Saccharomonospora</taxon>
    </lineage>
</organism>
<dbReference type="InterPro" id="IPR050177">
    <property type="entry name" value="Lipid_A_modif_metabolic_enz"/>
</dbReference>
<protein>
    <submittedName>
        <fullName evidence="2">UDP-glucose 4-epimerase</fullName>
        <ecNumber evidence="2">5.1.3.2</ecNumber>
    </submittedName>
</protein>
<dbReference type="SUPFAM" id="SSF51735">
    <property type="entry name" value="NAD(P)-binding Rossmann-fold domains"/>
    <property type="match status" value="1"/>
</dbReference>
<sequence>MPSKAVLITGVAGELGGRLLARLGNSPDLERVIGVDTAPPREDVLRRMGRAEFVRADIRNPLIAKIIASSEVDTVVHAATTSHPAEPGRRRAIKEVNVIGTMRLLAACQRSPRVGKLVVKSTAAVYGAGPRSQAVFTEDSELSGSASSGYAKDAVEMEGYVRGLSRRRPDIDMTVLRFVNVVGPDIDTVFSRYFAMPVVPTVLGFDARLQLLHACDALGILEHATLHDRPGVFNAASDGVITLGQAIRRAGRVELPVLRNAMPVLGRMLRGARVVDFSSDQVRLLNFGRVVDNTKLKQEFGYTPSWTTREAFDDYVQGRGLRSVVDGQRLARLVTTVDAWRAKL</sequence>
<dbReference type="Proteomes" id="UP000545493">
    <property type="component" value="Unassembled WGS sequence"/>
</dbReference>
<dbReference type="PANTHER" id="PTHR43245">
    <property type="entry name" value="BIFUNCTIONAL POLYMYXIN RESISTANCE PROTEIN ARNA"/>
    <property type="match status" value="1"/>
</dbReference>
<proteinExistence type="predicted"/>
<evidence type="ECO:0000259" key="1">
    <source>
        <dbReference type="Pfam" id="PF01370"/>
    </source>
</evidence>
<dbReference type="Gene3D" id="3.40.50.720">
    <property type="entry name" value="NAD(P)-binding Rossmann-like Domain"/>
    <property type="match status" value="1"/>
</dbReference>
<reference evidence="2 3" key="1">
    <citation type="submission" date="2020-03" db="EMBL/GenBank/DDBJ databases">
        <title>Sequencing the genomes of 1000 actinobacteria strains.</title>
        <authorList>
            <person name="Klenk H.-P."/>
        </authorList>
    </citation>
    <scope>NUCLEOTIDE SEQUENCE [LARGE SCALE GENOMIC DNA]</scope>
    <source>
        <strain evidence="2 3">DSM 45685</strain>
    </source>
</reference>
<dbReference type="EC" id="5.1.3.2" evidence="2"/>
<comment type="caution">
    <text evidence="2">The sequence shown here is derived from an EMBL/GenBank/DDBJ whole genome shotgun (WGS) entry which is preliminary data.</text>
</comment>
<gene>
    <name evidence="2" type="ORF">FHU38_005141</name>
</gene>
<evidence type="ECO:0000313" key="3">
    <source>
        <dbReference type="Proteomes" id="UP000545493"/>
    </source>
</evidence>
<feature type="domain" description="NAD-dependent epimerase/dehydratase" evidence="1">
    <location>
        <begin position="6"/>
        <end position="185"/>
    </location>
</feature>
<keyword evidence="2" id="KW-0413">Isomerase</keyword>
<evidence type="ECO:0000313" key="2">
    <source>
        <dbReference type="EMBL" id="NIJ14740.1"/>
    </source>
</evidence>
<dbReference type="GO" id="GO:0003978">
    <property type="term" value="F:UDP-glucose 4-epimerase activity"/>
    <property type="evidence" value="ECO:0007669"/>
    <property type="project" value="UniProtKB-EC"/>
</dbReference>
<dbReference type="AlphaFoldDB" id="A0A7X5ZTW4"/>
<accession>A0A7X5ZTW4</accession>
<dbReference type="EMBL" id="JAAOYM010000002">
    <property type="protein sequence ID" value="NIJ14740.1"/>
    <property type="molecule type" value="Genomic_DNA"/>
</dbReference>
<dbReference type="InterPro" id="IPR036291">
    <property type="entry name" value="NAD(P)-bd_dom_sf"/>
</dbReference>